<protein>
    <submittedName>
        <fullName evidence="3">Fatty acid desaturase</fullName>
    </submittedName>
</protein>
<evidence type="ECO:0000256" key="1">
    <source>
        <dbReference type="SAM" id="Phobius"/>
    </source>
</evidence>
<dbReference type="InterPro" id="IPR005804">
    <property type="entry name" value="FA_desaturase_dom"/>
</dbReference>
<dbReference type="EMBL" id="CP002623">
    <property type="protein sequence ID" value="AEI96025.1"/>
    <property type="molecule type" value="Genomic_DNA"/>
</dbReference>
<feature type="transmembrane region" description="Helical" evidence="1">
    <location>
        <begin position="64"/>
        <end position="83"/>
    </location>
</feature>
<organism evidence="3 4">
    <name type="scientific">Roseobacter litoralis (strain ATCC 49566 / DSM 6996 / JCM 21268 / NBRC 15278 / OCh 149)</name>
    <dbReference type="NCBI Taxonomy" id="391595"/>
    <lineage>
        <taxon>Bacteria</taxon>
        <taxon>Pseudomonadati</taxon>
        <taxon>Pseudomonadota</taxon>
        <taxon>Alphaproteobacteria</taxon>
        <taxon>Rhodobacterales</taxon>
        <taxon>Roseobacteraceae</taxon>
        <taxon>Roseobacter</taxon>
    </lineage>
</organism>
<dbReference type="STRING" id="391595.RLO149_c041290"/>
<keyword evidence="1" id="KW-0812">Transmembrane</keyword>
<proteinExistence type="predicted"/>
<accession>F7ZFM0</accession>
<feature type="transmembrane region" description="Helical" evidence="1">
    <location>
        <begin position="12"/>
        <end position="29"/>
    </location>
</feature>
<dbReference type="Proteomes" id="UP000001353">
    <property type="component" value="Chromosome"/>
</dbReference>
<keyword evidence="1" id="KW-1133">Transmembrane helix</keyword>
<name>F7ZFM0_ROSLO</name>
<dbReference type="AlphaFoldDB" id="F7ZFM0"/>
<reference evidence="3 4" key="1">
    <citation type="journal article" date="2011" name="BMC Genomics">
        <title>Comparative genome analysis and genome-guided physiological analysis of Roseobacter litoralis.</title>
        <authorList>
            <person name="Kalhoefer D."/>
            <person name="Thole S."/>
            <person name="Voget S."/>
            <person name="Lehmann R."/>
            <person name="Liesegang H."/>
            <person name="Wollher A."/>
            <person name="Daniel R."/>
            <person name="Simon M."/>
            <person name="Brinkhoff T."/>
        </authorList>
    </citation>
    <scope>NUCLEOTIDE SEQUENCE [LARGE SCALE GENOMIC DNA]</scope>
    <source>
        <strain evidence="4">ATCC 49566 / DSM 6996 / JCM 21268 / NBRC 15278 / OCh 149</strain>
    </source>
</reference>
<dbReference type="HOGENOM" id="CLU_053288_0_0_5"/>
<feature type="transmembrane region" description="Helical" evidence="1">
    <location>
        <begin position="162"/>
        <end position="182"/>
    </location>
</feature>
<evidence type="ECO:0000313" key="4">
    <source>
        <dbReference type="Proteomes" id="UP000001353"/>
    </source>
</evidence>
<dbReference type="eggNOG" id="COG3239">
    <property type="taxonomic scope" value="Bacteria"/>
</dbReference>
<dbReference type="RefSeq" id="WP_013963904.1">
    <property type="nucleotide sequence ID" value="NC_015730.1"/>
</dbReference>
<evidence type="ECO:0000259" key="2">
    <source>
        <dbReference type="Pfam" id="PF00487"/>
    </source>
</evidence>
<dbReference type="GO" id="GO:0006629">
    <property type="term" value="P:lipid metabolic process"/>
    <property type="evidence" value="ECO:0007669"/>
    <property type="project" value="InterPro"/>
</dbReference>
<keyword evidence="4" id="KW-1185">Reference proteome</keyword>
<gene>
    <name evidence="3" type="ordered locus">RLO149_c041290</name>
</gene>
<keyword evidence="1" id="KW-0472">Membrane</keyword>
<evidence type="ECO:0000313" key="3">
    <source>
        <dbReference type="EMBL" id="AEI96025.1"/>
    </source>
</evidence>
<dbReference type="KEGG" id="rli:RLO149_c041290"/>
<dbReference type="Pfam" id="PF00487">
    <property type="entry name" value="FA_desaturase"/>
    <property type="match status" value="1"/>
</dbReference>
<dbReference type="OrthoDB" id="784276at2"/>
<dbReference type="CDD" id="cd03509">
    <property type="entry name" value="DesA_FADS-like"/>
    <property type="match status" value="1"/>
</dbReference>
<sequence length="325" mass="36978">MTPRKIHVQWQTLLVCLCCYGGVTGSTFYADVLGLGLSGVVLTVALTLYSSFNHEVLHGHPFRNTAASTALVFPAMGLLIPYLRFKTTHLAHHHDPSLTDPYDDPETNYTDPAVWNTWSKARQKLYKWNNTLLGRMSVGPVIGLITFYKHDAQQIKNGNREILVAYLFHFAGLVPVVLWLIWMSEMPFWLYATAVYFSHAILKIRTFLEHQAHEKARCRSVIIEDRGPLSVLFLKNNLHAVHHAYPTLPWYRLQAFYEQRRDSVLTRNGGYVYGSYAQVASLFLLKAKDPVPHSQWITGHEQVPQTQKLQKTTAARDITACNLTG</sequence>
<feature type="domain" description="Fatty acid desaturase" evidence="2">
    <location>
        <begin position="39"/>
        <end position="264"/>
    </location>
</feature>